<evidence type="ECO:0000313" key="1">
    <source>
        <dbReference type="EMBL" id="PFD17784.1"/>
    </source>
</evidence>
<accession>A0A9X6VHP1</accession>
<comment type="caution">
    <text evidence="1">The sequence shown here is derived from an EMBL/GenBank/DDBJ whole genome shotgun (WGS) entry which is preliminary data.</text>
</comment>
<dbReference type="Proteomes" id="UP000219743">
    <property type="component" value="Unassembled WGS sequence"/>
</dbReference>
<proteinExistence type="predicted"/>
<dbReference type="AlphaFoldDB" id="A0A9X6VHP1"/>
<dbReference type="RefSeq" id="WP_098330412.1">
    <property type="nucleotide sequence ID" value="NZ_NTRC01000025.1"/>
</dbReference>
<gene>
    <name evidence="1" type="ORF">CN263_24830</name>
</gene>
<evidence type="ECO:0000313" key="2">
    <source>
        <dbReference type="Proteomes" id="UP000219743"/>
    </source>
</evidence>
<protein>
    <submittedName>
        <fullName evidence="1">Uncharacterized protein</fullName>
    </submittedName>
</protein>
<dbReference type="EMBL" id="NTRC01000025">
    <property type="protein sequence ID" value="PFD17784.1"/>
    <property type="molecule type" value="Genomic_DNA"/>
</dbReference>
<organism evidence="1 2">
    <name type="scientific">Bacillus cereus</name>
    <dbReference type="NCBI Taxonomy" id="1396"/>
    <lineage>
        <taxon>Bacteria</taxon>
        <taxon>Bacillati</taxon>
        <taxon>Bacillota</taxon>
        <taxon>Bacilli</taxon>
        <taxon>Bacillales</taxon>
        <taxon>Bacillaceae</taxon>
        <taxon>Bacillus</taxon>
        <taxon>Bacillus cereus group</taxon>
    </lineage>
</organism>
<sequence>MQAPIIVLVVYDYFNGDKDSEVSLFLDMEKAKAYGKKLAKNYLENNDLTAKDFQGECDTFNELEDDSGYWFNTWLDKTYDKYNVAVYEGKFEDICQ</sequence>
<name>A0A9X6VHP1_BACCE</name>
<reference evidence="1 2" key="1">
    <citation type="submission" date="2017-09" db="EMBL/GenBank/DDBJ databases">
        <title>Large-scale bioinformatics analysis of Bacillus genomes uncovers conserved roles of natural products in bacterial physiology.</title>
        <authorList>
            <consortium name="Agbiome Team Llc"/>
            <person name="Bleich R.M."/>
            <person name="Kirk G.J."/>
            <person name="Santa Maria K.C."/>
            <person name="Allen S.E."/>
            <person name="Farag S."/>
            <person name="Shank E.A."/>
            <person name="Bowers A."/>
        </authorList>
    </citation>
    <scope>NUCLEOTIDE SEQUENCE [LARGE SCALE GENOMIC DNA]</scope>
    <source>
        <strain evidence="1 2">AFS024404</strain>
    </source>
</reference>